<evidence type="ECO:0000313" key="8">
    <source>
        <dbReference type="EMBL" id="PSN90812.1"/>
    </source>
</evidence>
<dbReference type="GO" id="GO:0042555">
    <property type="term" value="C:MCM complex"/>
    <property type="evidence" value="ECO:0007669"/>
    <property type="project" value="TreeGrafter"/>
</dbReference>
<dbReference type="InterPro" id="IPR012340">
    <property type="entry name" value="NA-bd_OB-fold"/>
</dbReference>
<reference evidence="8 9" key="1">
    <citation type="submission" date="2017-04" db="EMBL/GenBank/DDBJ databases">
        <title>Novel microbial lineages endemic to geothermal iron-oxide mats fill important gaps in the evolutionary history of Archaea.</title>
        <authorList>
            <person name="Jay Z.J."/>
            <person name="Beam J.P."/>
            <person name="Dlakic M."/>
            <person name="Rusch D.B."/>
            <person name="Kozubal M.A."/>
            <person name="Inskeep W.P."/>
        </authorList>
    </citation>
    <scope>NUCLEOTIDE SEQUENCE [LARGE SCALE GENOMIC DNA]</scope>
    <source>
        <strain evidence="8">OSP_D</strain>
    </source>
</reference>
<feature type="domain" description="MCM C-terminal AAA(+) ATPase" evidence="7">
    <location>
        <begin position="295"/>
        <end position="501"/>
    </location>
</feature>
<dbReference type="InterPro" id="IPR033762">
    <property type="entry name" value="MCM_OB"/>
</dbReference>
<dbReference type="PANTHER" id="PTHR11630:SF66">
    <property type="entry name" value="DNA REPLICATION LICENSING FACTOR MCM4"/>
    <property type="match status" value="1"/>
</dbReference>
<accession>A0A2R6AWP7</accession>
<dbReference type="Gene3D" id="2.20.28.10">
    <property type="match status" value="1"/>
</dbReference>
<proteinExistence type="inferred from homology"/>
<dbReference type="InterPro" id="IPR001208">
    <property type="entry name" value="MCM_dom"/>
</dbReference>
<dbReference type="Gene3D" id="1.10.10.10">
    <property type="entry name" value="Winged helix-like DNA-binding domain superfamily/Winged helix DNA-binding domain"/>
    <property type="match status" value="1"/>
</dbReference>
<evidence type="ECO:0000256" key="1">
    <source>
        <dbReference type="ARBA" id="ARBA00008010"/>
    </source>
</evidence>
<dbReference type="PANTHER" id="PTHR11630">
    <property type="entry name" value="DNA REPLICATION LICENSING FACTOR MCM FAMILY MEMBER"/>
    <property type="match status" value="1"/>
</dbReference>
<keyword evidence="4 6" id="KW-0067">ATP-binding</keyword>
<dbReference type="Pfam" id="PF17855">
    <property type="entry name" value="MCM_lid"/>
    <property type="match status" value="1"/>
</dbReference>
<dbReference type="InterPro" id="IPR003593">
    <property type="entry name" value="AAA+_ATPase"/>
</dbReference>
<evidence type="ECO:0000256" key="5">
    <source>
        <dbReference type="ARBA" id="ARBA00023125"/>
    </source>
</evidence>
<keyword evidence="2" id="KW-0235">DNA replication</keyword>
<dbReference type="Gene3D" id="2.40.50.140">
    <property type="entry name" value="Nucleic acid-binding proteins"/>
    <property type="match status" value="1"/>
</dbReference>
<dbReference type="InterPro" id="IPR041562">
    <property type="entry name" value="MCM_lid"/>
</dbReference>
<dbReference type="InterPro" id="IPR027417">
    <property type="entry name" value="P-loop_NTPase"/>
</dbReference>
<keyword evidence="3 6" id="KW-0547">Nucleotide-binding</keyword>
<dbReference type="PROSITE" id="PS50051">
    <property type="entry name" value="MCM_2"/>
    <property type="match status" value="1"/>
</dbReference>
<evidence type="ECO:0000256" key="2">
    <source>
        <dbReference type="ARBA" id="ARBA00022705"/>
    </source>
</evidence>
<evidence type="ECO:0000259" key="7">
    <source>
        <dbReference type="PROSITE" id="PS50051"/>
    </source>
</evidence>
<dbReference type="GO" id="GO:0003697">
    <property type="term" value="F:single-stranded DNA binding"/>
    <property type="evidence" value="ECO:0007669"/>
    <property type="project" value="TreeGrafter"/>
</dbReference>
<protein>
    <recommendedName>
        <fullName evidence="7">MCM C-terminal AAA(+) ATPase domain-containing protein</fullName>
    </recommendedName>
</protein>
<dbReference type="Pfam" id="PF00493">
    <property type="entry name" value="MCM"/>
    <property type="match status" value="1"/>
</dbReference>
<dbReference type="AlphaFoldDB" id="A0A2R6AWP7"/>
<name>A0A2R6AWP7_9ARCH</name>
<dbReference type="SMART" id="SM00382">
    <property type="entry name" value="AAA"/>
    <property type="match status" value="1"/>
</dbReference>
<comment type="caution">
    <text evidence="8">The sequence shown here is derived from an EMBL/GenBank/DDBJ whole genome shotgun (WGS) entry which is preliminary data.</text>
</comment>
<dbReference type="GO" id="GO:0005524">
    <property type="term" value="F:ATP binding"/>
    <property type="evidence" value="ECO:0007669"/>
    <property type="project" value="UniProtKB-KW"/>
</dbReference>
<gene>
    <name evidence="8" type="ORF">B9Q03_05940</name>
</gene>
<evidence type="ECO:0000256" key="6">
    <source>
        <dbReference type="RuleBase" id="RU004070"/>
    </source>
</evidence>
<dbReference type="Proteomes" id="UP000240322">
    <property type="component" value="Unassembled WGS sequence"/>
</dbReference>
<evidence type="ECO:0000256" key="3">
    <source>
        <dbReference type="ARBA" id="ARBA00022741"/>
    </source>
</evidence>
<evidence type="ECO:0000313" key="9">
    <source>
        <dbReference type="Proteomes" id="UP000240322"/>
    </source>
</evidence>
<dbReference type="SUPFAM" id="SSF52540">
    <property type="entry name" value="P-loop containing nucleoside triphosphate hydrolases"/>
    <property type="match status" value="1"/>
</dbReference>
<dbReference type="Pfam" id="PF17207">
    <property type="entry name" value="MCM_OB"/>
    <property type="match status" value="1"/>
</dbReference>
<dbReference type="FunFam" id="3.40.50.300:FF:002469">
    <property type="entry name" value="Cell division control protein 21"/>
    <property type="match status" value="1"/>
</dbReference>
<dbReference type="GO" id="GO:0017116">
    <property type="term" value="F:single-stranded DNA helicase activity"/>
    <property type="evidence" value="ECO:0007669"/>
    <property type="project" value="TreeGrafter"/>
</dbReference>
<dbReference type="SMART" id="SM00350">
    <property type="entry name" value="MCM"/>
    <property type="match status" value="1"/>
</dbReference>
<sequence length="689" mass="75165">MALSELLGSNQKYVERIREMAAGGSRSFLFDVEDLAELGGFDAVREAKADPTLFLGYLKKAVLTRLMVEEPELAEVVGAEWGRVRDRLVGKGEREVNYLIPIYPRVVASEVTHESVSSLLSAAPNTLVCFRGVVVAASPPRREVVVPVFRCLRCGAESVGERVDFSVISPSTCGERVDGDTRCGGRLLVSAEESVCAITVQLKVQDVFDVAADSQQPHEVTVSAPEEVVRRLSQGDRVLVTGILRVSSLLRYSSASLFVYVEALSVERDAKDYRDLDLTEEDKKAVVAASKQPDIKQRLIASIAPAIRGREEVKEGILLALFGAPAEVNPDGTVTRGDIHILMVGDPGVGKSQMLLSVSKLVPRGVYVSGPRSSGVGLTAAVLKDETTGRFMIHAGSAVLANGGVLIVDELDKMSKDDRGALHEVLEQQTVTVAKAGIYTQLPARCTMIAAANPKMGSFNPNMSLAENIDLPTTILSRFDLIYILMDEIVPKSDEEVARFVLKRGQEKAPAYPPEFVRKYIAFAKNITPALAAEAEELLTAFYVQVRQKCAAAGDAAVKVGVRQLEAAKRLSLAHARLRLSSVVEKVDVEAALRLMNHFLEKEGFLTELSQLEVGKTSGELKSEERAYEVLKNMFTLAATAGAEGIPEEDYVLRCREEGIEERYVRKLLEAWKRKGVVMEPKNGKIRPV</sequence>
<organism evidence="8 9">
    <name type="scientific">Candidatus Marsarchaeota G2 archaeon OSP_D</name>
    <dbReference type="NCBI Taxonomy" id="1978157"/>
    <lineage>
        <taxon>Archaea</taxon>
        <taxon>Candidatus Marsarchaeota</taxon>
        <taxon>Candidatus Marsarchaeota group 2</taxon>
    </lineage>
</organism>
<dbReference type="GO" id="GO:0006260">
    <property type="term" value="P:DNA replication"/>
    <property type="evidence" value="ECO:0007669"/>
    <property type="project" value="UniProtKB-KW"/>
</dbReference>
<keyword evidence="5 6" id="KW-0238">DNA-binding</keyword>
<dbReference type="Gene3D" id="3.40.50.300">
    <property type="entry name" value="P-loop containing nucleotide triphosphate hydrolases"/>
    <property type="match status" value="1"/>
</dbReference>
<comment type="similarity">
    <text evidence="1 6">Belongs to the MCM family.</text>
</comment>
<dbReference type="SUPFAM" id="SSF50249">
    <property type="entry name" value="Nucleic acid-binding proteins"/>
    <property type="match status" value="1"/>
</dbReference>
<dbReference type="PRINTS" id="PR01657">
    <property type="entry name" value="MCMFAMILY"/>
</dbReference>
<dbReference type="InterPro" id="IPR031327">
    <property type="entry name" value="MCM"/>
</dbReference>
<dbReference type="InterPro" id="IPR036388">
    <property type="entry name" value="WH-like_DNA-bd_sf"/>
</dbReference>
<dbReference type="EMBL" id="NEXE01000046">
    <property type="protein sequence ID" value="PSN90812.1"/>
    <property type="molecule type" value="Genomic_DNA"/>
</dbReference>
<evidence type="ECO:0000256" key="4">
    <source>
        <dbReference type="ARBA" id="ARBA00022840"/>
    </source>
</evidence>